<dbReference type="EMBL" id="FONX01000001">
    <property type="protein sequence ID" value="SFE35198.1"/>
    <property type="molecule type" value="Genomic_DNA"/>
</dbReference>
<dbReference type="PANTHER" id="PTHR33525:SF3">
    <property type="entry name" value="RIBONUCLEASE Y"/>
    <property type="match status" value="1"/>
</dbReference>
<dbReference type="SUPFAM" id="SSF109604">
    <property type="entry name" value="HD-domain/PDEase-like"/>
    <property type="match status" value="1"/>
</dbReference>
<feature type="domain" description="HDOD" evidence="1">
    <location>
        <begin position="22"/>
        <end position="216"/>
    </location>
</feature>
<dbReference type="InterPro" id="IPR052340">
    <property type="entry name" value="RNase_Y/CdgJ"/>
</dbReference>
<name>A0A1I1ZV01_9BURK</name>
<evidence type="ECO:0000313" key="3">
    <source>
        <dbReference type="Proteomes" id="UP000199119"/>
    </source>
</evidence>
<dbReference type="RefSeq" id="WP_092936939.1">
    <property type="nucleotide sequence ID" value="NZ_FONX01000001.1"/>
</dbReference>
<gene>
    <name evidence="2" type="ORF">SAMN04489711_101337</name>
</gene>
<keyword evidence="3" id="KW-1185">Reference proteome</keyword>
<organism evidence="2 3">
    <name type="scientific">Paracidovorax wautersii</name>
    <dbReference type="NCBI Taxonomy" id="1177982"/>
    <lineage>
        <taxon>Bacteria</taxon>
        <taxon>Pseudomonadati</taxon>
        <taxon>Pseudomonadota</taxon>
        <taxon>Betaproteobacteria</taxon>
        <taxon>Burkholderiales</taxon>
        <taxon>Comamonadaceae</taxon>
        <taxon>Paracidovorax</taxon>
    </lineage>
</organism>
<dbReference type="Gene3D" id="1.10.3210.10">
    <property type="entry name" value="Hypothetical protein af1432"/>
    <property type="match status" value="1"/>
</dbReference>
<protein>
    <submittedName>
        <fullName evidence="2">HDIG domain-containing protein</fullName>
    </submittedName>
</protein>
<dbReference type="PROSITE" id="PS51833">
    <property type="entry name" value="HDOD"/>
    <property type="match status" value="1"/>
</dbReference>
<dbReference type="Proteomes" id="UP000199119">
    <property type="component" value="Unassembled WGS sequence"/>
</dbReference>
<dbReference type="OrthoDB" id="9797768at2"/>
<dbReference type="STRING" id="1177982.SAMN04489711_101337"/>
<proteinExistence type="predicted"/>
<dbReference type="NCBIfam" id="TIGR00277">
    <property type="entry name" value="HDIG"/>
    <property type="match status" value="1"/>
</dbReference>
<sequence>MTSIPAPLALDREALARDIRSLPSLPTVVQELMQLLRQQEVPIEVISNTLRLDQALSVKVLQLANSPLYGLSGRIGSVRDAINILGLRQLGGLVIAAALTMHFDKLHGQSLHMDALWRHSIGCAVASRHLALLAGLDSAAAFTAGLLHDVGRLVVDSHYPEEAAQAIAWAEQNDLSHREAEYLLLGIEHTELGEWVCRHWRFGSDIVEAIAGHHRPPPAGPVSLIDVVHAADAITHALDVAGAATEAVPDVDPMAWDRLNLREGDLPALFARIESEFNELQSLLSLSKETTT</sequence>
<dbReference type="Pfam" id="PF08668">
    <property type="entry name" value="HDOD"/>
    <property type="match status" value="1"/>
</dbReference>
<accession>A0A1I1ZV01</accession>
<dbReference type="PANTHER" id="PTHR33525">
    <property type="match status" value="1"/>
</dbReference>
<evidence type="ECO:0000313" key="2">
    <source>
        <dbReference type="EMBL" id="SFE35198.1"/>
    </source>
</evidence>
<evidence type="ECO:0000259" key="1">
    <source>
        <dbReference type="PROSITE" id="PS51833"/>
    </source>
</evidence>
<dbReference type="InterPro" id="IPR006675">
    <property type="entry name" value="HDIG_dom"/>
</dbReference>
<dbReference type="InterPro" id="IPR013976">
    <property type="entry name" value="HDOD"/>
</dbReference>
<reference evidence="3" key="1">
    <citation type="submission" date="2016-10" db="EMBL/GenBank/DDBJ databases">
        <authorList>
            <person name="Varghese N."/>
            <person name="Submissions S."/>
        </authorList>
    </citation>
    <scope>NUCLEOTIDE SEQUENCE [LARGE SCALE GENOMIC DNA]</scope>
    <source>
        <strain evidence="3">DSM 27981</strain>
    </source>
</reference>
<dbReference type="AlphaFoldDB" id="A0A1I1ZV01"/>